<dbReference type="AlphaFoldDB" id="A0ABD2MZ12"/>
<comment type="caution">
    <text evidence="2">The sequence shown here is derived from an EMBL/GenBank/DDBJ whole genome shotgun (WGS) entry which is preliminary data.</text>
</comment>
<dbReference type="Gene3D" id="1.20.5.1200">
    <property type="entry name" value="Alpha-tocopherol transfer"/>
    <property type="match status" value="1"/>
</dbReference>
<gene>
    <name evidence="2" type="ORF">HHI36_022123</name>
</gene>
<keyword evidence="3" id="KW-1185">Reference proteome</keyword>
<dbReference type="PANTHER" id="PTHR10174:SF222">
    <property type="entry name" value="GH10083P-RELATED"/>
    <property type="match status" value="1"/>
</dbReference>
<feature type="domain" description="CRAL-TRIO" evidence="1">
    <location>
        <begin position="5"/>
        <end position="82"/>
    </location>
</feature>
<organism evidence="2 3">
    <name type="scientific">Cryptolaemus montrouzieri</name>
    <dbReference type="NCBI Taxonomy" id="559131"/>
    <lineage>
        <taxon>Eukaryota</taxon>
        <taxon>Metazoa</taxon>
        <taxon>Ecdysozoa</taxon>
        <taxon>Arthropoda</taxon>
        <taxon>Hexapoda</taxon>
        <taxon>Insecta</taxon>
        <taxon>Pterygota</taxon>
        <taxon>Neoptera</taxon>
        <taxon>Endopterygota</taxon>
        <taxon>Coleoptera</taxon>
        <taxon>Polyphaga</taxon>
        <taxon>Cucujiformia</taxon>
        <taxon>Coccinelloidea</taxon>
        <taxon>Coccinellidae</taxon>
        <taxon>Scymninae</taxon>
        <taxon>Scymnini</taxon>
        <taxon>Cryptolaemus</taxon>
    </lineage>
</organism>
<dbReference type="Proteomes" id="UP001516400">
    <property type="component" value="Unassembled WGS sequence"/>
</dbReference>
<dbReference type="Gene3D" id="3.40.525.10">
    <property type="entry name" value="CRAL-TRIO lipid binding domain"/>
    <property type="match status" value="1"/>
</dbReference>
<evidence type="ECO:0000313" key="3">
    <source>
        <dbReference type="Proteomes" id="UP001516400"/>
    </source>
</evidence>
<protein>
    <recommendedName>
        <fullName evidence="1">CRAL-TRIO domain-containing protein</fullName>
    </recommendedName>
</protein>
<proteinExistence type="predicted"/>
<dbReference type="InterPro" id="IPR001251">
    <property type="entry name" value="CRAL-TRIO_dom"/>
</dbReference>
<name>A0ABD2MZ12_9CUCU</name>
<dbReference type="PANTHER" id="PTHR10174">
    <property type="entry name" value="ALPHA-TOCOPHEROL TRANSFER PROTEIN-RELATED"/>
    <property type="match status" value="1"/>
</dbReference>
<evidence type="ECO:0000259" key="1">
    <source>
        <dbReference type="Pfam" id="PF00650"/>
    </source>
</evidence>
<accession>A0ABD2MZ12</accession>
<reference evidence="2 3" key="1">
    <citation type="journal article" date="2021" name="BMC Biol.">
        <title>Horizontally acquired antibacterial genes associated with adaptive radiation of ladybird beetles.</title>
        <authorList>
            <person name="Li H.S."/>
            <person name="Tang X.F."/>
            <person name="Huang Y.H."/>
            <person name="Xu Z.Y."/>
            <person name="Chen M.L."/>
            <person name="Du X.Y."/>
            <person name="Qiu B.Y."/>
            <person name="Chen P.T."/>
            <person name="Zhang W."/>
            <person name="Slipinski A."/>
            <person name="Escalona H.E."/>
            <person name="Waterhouse R.M."/>
            <person name="Zwick A."/>
            <person name="Pang H."/>
        </authorList>
    </citation>
    <scope>NUCLEOTIDE SEQUENCE [LARGE SCALE GENOMIC DNA]</scope>
    <source>
        <strain evidence="2">SYSU2018</strain>
    </source>
</reference>
<evidence type="ECO:0000313" key="2">
    <source>
        <dbReference type="EMBL" id="KAL3271649.1"/>
    </source>
</evidence>
<sequence length="141" mass="16194">MGIFDNFDVSIFHKHLKTMKHCFGGSSSTFHIINMSNWGHALLSGVGMLFPKEVSARITVHQDIKSLYKVIPKSYLPKNYGGEDISIEEYIEIWNDIVKEEESFLKSLQYKIPNESLRIEQHQENPDGYGVDGTFKKLNID</sequence>
<dbReference type="SUPFAM" id="SSF52087">
    <property type="entry name" value="CRAL/TRIO domain"/>
    <property type="match status" value="1"/>
</dbReference>
<dbReference type="InterPro" id="IPR036865">
    <property type="entry name" value="CRAL-TRIO_dom_sf"/>
</dbReference>
<dbReference type="EMBL" id="JABFTP020000042">
    <property type="protein sequence ID" value="KAL3271649.1"/>
    <property type="molecule type" value="Genomic_DNA"/>
</dbReference>
<dbReference type="Pfam" id="PF00650">
    <property type="entry name" value="CRAL_TRIO"/>
    <property type="match status" value="1"/>
</dbReference>